<dbReference type="NCBIfam" id="NF047446">
    <property type="entry name" value="barrel_OmpL47"/>
    <property type="match status" value="1"/>
</dbReference>
<keyword evidence="2" id="KW-1185">Reference proteome</keyword>
<dbReference type="InterPro" id="IPR013783">
    <property type="entry name" value="Ig-like_fold"/>
</dbReference>
<comment type="caution">
    <text evidence="1">The sequence shown here is derived from an EMBL/GenBank/DDBJ whole genome shotgun (WGS) entry which is preliminary data.</text>
</comment>
<proteinExistence type="predicted"/>
<dbReference type="EMBL" id="JBHTIS010003668">
    <property type="protein sequence ID" value="MFD1051531.1"/>
    <property type="molecule type" value="Genomic_DNA"/>
</dbReference>
<sequence length="129" mass="13452">AWTAYTGAVRVSAQGAHTVKYRATDNAGNVSPEGSVTFTVVPQGSDACPNSDTRATVVIGSEDTKVANIDTGNGCTINDLIAEHARYPGHGVFVRHVEDVTDPLVANGVMSVRDQGIIVRAASRSDIGK</sequence>
<dbReference type="Gene3D" id="2.60.40.10">
    <property type="entry name" value="Immunoglobulins"/>
    <property type="match status" value="1"/>
</dbReference>
<gene>
    <name evidence="1" type="ORF">ACFQ1S_41270</name>
</gene>
<reference evidence="2" key="1">
    <citation type="journal article" date="2019" name="Int. J. Syst. Evol. Microbiol.">
        <title>The Global Catalogue of Microorganisms (GCM) 10K type strain sequencing project: providing services to taxonomists for standard genome sequencing and annotation.</title>
        <authorList>
            <consortium name="The Broad Institute Genomics Platform"/>
            <consortium name="The Broad Institute Genome Sequencing Center for Infectious Disease"/>
            <person name="Wu L."/>
            <person name="Ma J."/>
        </authorList>
    </citation>
    <scope>NUCLEOTIDE SEQUENCE [LARGE SCALE GENOMIC DNA]</scope>
    <source>
        <strain evidence="2">JCM 31486</strain>
    </source>
</reference>
<evidence type="ECO:0000313" key="2">
    <source>
        <dbReference type="Proteomes" id="UP001597045"/>
    </source>
</evidence>
<accession>A0ABW3MLL5</accession>
<dbReference type="InterPro" id="IPR058094">
    <property type="entry name" value="Ig-like_OmpL47-like"/>
</dbReference>
<name>A0ABW3MLL5_9PSEU</name>
<evidence type="ECO:0000313" key="1">
    <source>
        <dbReference type="EMBL" id="MFD1051531.1"/>
    </source>
</evidence>
<organism evidence="1 2">
    <name type="scientific">Kibdelosporangium lantanae</name>
    <dbReference type="NCBI Taxonomy" id="1497396"/>
    <lineage>
        <taxon>Bacteria</taxon>
        <taxon>Bacillati</taxon>
        <taxon>Actinomycetota</taxon>
        <taxon>Actinomycetes</taxon>
        <taxon>Pseudonocardiales</taxon>
        <taxon>Pseudonocardiaceae</taxon>
        <taxon>Kibdelosporangium</taxon>
    </lineage>
</organism>
<dbReference type="Proteomes" id="UP001597045">
    <property type="component" value="Unassembled WGS sequence"/>
</dbReference>
<protein>
    <submittedName>
        <fullName evidence="1">OmpL47-type beta-barrel domain-containing protein</fullName>
    </submittedName>
</protein>
<feature type="non-terminal residue" evidence="1">
    <location>
        <position position="1"/>
    </location>
</feature>